<dbReference type="EMBL" id="JAINUG010000088">
    <property type="protein sequence ID" value="KAJ8398809.1"/>
    <property type="molecule type" value="Genomic_DNA"/>
</dbReference>
<proteinExistence type="predicted"/>
<accession>A0AAD7SA58</accession>
<comment type="caution">
    <text evidence="1">The sequence shown here is derived from an EMBL/GenBank/DDBJ whole genome shotgun (WGS) entry which is preliminary data.</text>
</comment>
<reference evidence="1" key="1">
    <citation type="journal article" date="2023" name="Science">
        <title>Genome structures resolve the early diversification of teleost fishes.</title>
        <authorList>
            <person name="Parey E."/>
            <person name="Louis A."/>
            <person name="Montfort J."/>
            <person name="Bouchez O."/>
            <person name="Roques C."/>
            <person name="Iampietro C."/>
            <person name="Lluch J."/>
            <person name="Castinel A."/>
            <person name="Donnadieu C."/>
            <person name="Desvignes T."/>
            <person name="Floi Bucao C."/>
            <person name="Jouanno E."/>
            <person name="Wen M."/>
            <person name="Mejri S."/>
            <person name="Dirks R."/>
            <person name="Jansen H."/>
            <person name="Henkel C."/>
            <person name="Chen W.J."/>
            <person name="Zahm M."/>
            <person name="Cabau C."/>
            <person name="Klopp C."/>
            <person name="Thompson A.W."/>
            <person name="Robinson-Rechavi M."/>
            <person name="Braasch I."/>
            <person name="Lecointre G."/>
            <person name="Bobe J."/>
            <person name="Postlethwait J.H."/>
            <person name="Berthelot C."/>
            <person name="Roest Crollius H."/>
            <person name="Guiguen Y."/>
        </authorList>
    </citation>
    <scope>NUCLEOTIDE SEQUENCE</scope>
    <source>
        <strain evidence="1">NC1722</strain>
    </source>
</reference>
<sequence length="107" mass="11514">MQLGPHWAPDIMQVSDAAKHGPEACKTQHFPESFADPAELGPLIAAGSQAWTWSAESKRQAARMEQKSEGFITMHALTSDGDGDVTSVFPQGWLSTQRGLVRGIAPP</sequence>
<dbReference type="Proteomes" id="UP001221898">
    <property type="component" value="Unassembled WGS sequence"/>
</dbReference>
<evidence type="ECO:0000313" key="2">
    <source>
        <dbReference type="Proteomes" id="UP001221898"/>
    </source>
</evidence>
<protein>
    <submittedName>
        <fullName evidence="1">Uncharacterized protein</fullName>
    </submittedName>
</protein>
<evidence type="ECO:0000313" key="1">
    <source>
        <dbReference type="EMBL" id="KAJ8398809.1"/>
    </source>
</evidence>
<keyword evidence="2" id="KW-1185">Reference proteome</keyword>
<organism evidence="1 2">
    <name type="scientific">Aldrovandia affinis</name>
    <dbReference type="NCBI Taxonomy" id="143900"/>
    <lineage>
        <taxon>Eukaryota</taxon>
        <taxon>Metazoa</taxon>
        <taxon>Chordata</taxon>
        <taxon>Craniata</taxon>
        <taxon>Vertebrata</taxon>
        <taxon>Euteleostomi</taxon>
        <taxon>Actinopterygii</taxon>
        <taxon>Neopterygii</taxon>
        <taxon>Teleostei</taxon>
        <taxon>Notacanthiformes</taxon>
        <taxon>Halosauridae</taxon>
        <taxon>Aldrovandia</taxon>
    </lineage>
</organism>
<dbReference type="AlphaFoldDB" id="A0AAD7SA58"/>
<name>A0AAD7SA58_9TELE</name>
<gene>
    <name evidence="1" type="ORF">AAFF_G00420060</name>
</gene>